<evidence type="ECO:0008006" key="4">
    <source>
        <dbReference type="Google" id="ProtNLM"/>
    </source>
</evidence>
<evidence type="ECO:0000313" key="3">
    <source>
        <dbReference type="Proteomes" id="UP000831684"/>
    </source>
</evidence>
<keyword evidence="1" id="KW-1133">Transmembrane helix</keyword>
<feature type="transmembrane region" description="Helical" evidence="1">
    <location>
        <begin position="49"/>
        <end position="70"/>
    </location>
</feature>
<keyword evidence="1" id="KW-0472">Membrane</keyword>
<evidence type="ECO:0000256" key="1">
    <source>
        <dbReference type="SAM" id="Phobius"/>
    </source>
</evidence>
<evidence type="ECO:0000313" key="2">
    <source>
        <dbReference type="EMBL" id="UOK69448.1"/>
    </source>
</evidence>
<gene>
    <name evidence="2" type="ORF">K9D25_11830</name>
</gene>
<organism evidence="2 3">
    <name type="scientific">Ancylobacter polymorphus</name>
    <dbReference type="NCBI Taxonomy" id="223390"/>
    <lineage>
        <taxon>Bacteria</taxon>
        <taxon>Pseudomonadati</taxon>
        <taxon>Pseudomonadota</taxon>
        <taxon>Alphaproteobacteria</taxon>
        <taxon>Hyphomicrobiales</taxon>
        <taxon>Xanthobacteraceae</taxon>
        <taxon>Ancylobacter</taxon>
    </lineage>
</organism>
<dbReference type="KEGG" id="apol:K9D25_11830"/>
<dbReference type="RefSeq" id="WP_244375348.1">
    <property type="nucleotide sequence ID" value="NZ_CP083239.1"/>
</dbReference>
<dbReference type="Proteomes" id="UP000831684">
    <property type="component" value="Chromosome"/>
</dbReference>
<dbReference type="EMBL" id="CP083239">
    <property type="protein sequence ID" value="UOK69448.1"/>
    <property type="molecule type" value="Genomic_DNA"/>
</dbReference>
<feature type="transmembrane region" description="Helical" evidence="1">
    <location>
        <begin position="7"/>
        <end position="29"/>
    </location>
</feature>
<sequence length="112" mass="11219">MRPAGGMVWLGWLIAGPTIWAAAFSLAYGLHGMGCELGWPAVAVGPVSLHRLAIALPALGGALICLGLLGRVKTALGPEADLPRLGLWIGLGATLFSLAPVLVATSCGPGPG</sequence>
<reference evidence="2" key="1">
    <citation type="submission" date="2021-09" db="EMBL/GenBank/DDBJ databases">
        <title>Network and meta-omics reveal the key degrader and cooperation patterns in an efficient 1,4-dioxane-degrading microbial community.</title>
        <authorList>
            <person name="Dai C."/>
        </authorList>
    </citation>
    <scope>NUCLEOTIDE SEQUENCE</scope>
    <source>
        <strain evidence="2">ZM13</strain>
    </source>
</reference>
<keyword evidence="1" id="KW-0812">Transmembrane</keyword>
<dbReference type="AlphaFoldDB" id="A0A9E6ZZJ7"/>
<proteinExistence type="predicted"/>
<feature type="transmembrane region" description="Helical" evidence="1">
    <location>
        <begin position="82"/>
        <end position="103"/>
    </location>
</feature>
<protein>
    <recommendedName>
        <fullName evidence="4">DUF998 domain-containing protein</fullName>
    </recommendedName>
</protein>
<accession>A0A9E6ZZJ7</accession>
<name>A0A9E6ZZJ7_9HYPH</name>